<keyword evidence="2" id="KW-1185">Reference proteome</keyword>
<evidence type="ECO:0000313" key="2">
    <source>
        <dbReference type="Proteomes" id="UP001623232"/>
    </source>
</evidence>
<dbReference type="SUPFAM" id="SSF56112">
    <property type="entry name" value="Protein kinase-like (PK-like)"/>
    <property type="match status" value="1"/>
</dbReference>
<organism evidence="1 2">
    <name type="scientific">Aliisedimentitalea scapharcae</name>
    <dbReference type="NCBI Taxonomy" id="1524259"/>
    <lineage>
        <taxon>Bacteria</taxon>
        <taxon>Pseudomonadati</taxon>
        <taxon>Pseudomonadota</taxon>
        <taxon>Alphaproteobacteria</taxon>
        <taxon>Rhodobacterales</taxon>
        <taxon>Roseobacteraceae</taxon>
        <taxon>Aliisedimentitalea</taxon>
    </lineage>
</organism>
<reference evidence="1 2" key="1">
    <citation type="submission" date="2023-04" db="EMBL/GenBank/DDBJ databases">
        <title>Complete genome sequence of Alisedimentitalea scapharcae.</title>
        <authorList>
            <person name="Rong J.-C."/>
            <person name="Yi M.-L."/>
            <person name="Zhao Q."/>
        </authorList>
    </citation>
    <scope>NUCLEOTIDE SEQUENCE [LARGE SCALE GENOMIC DNA]</scope>
    <source>
        <strain evidence="1 2">KCTC 42119</strain>
    </source>
</reference>
<protein>
    <recommendedName>
        <fullName evidence="3">Aminoglycoside phosphotransferase domain-containing protein</fullName>
    </recommendedName>
</protein>
<gene>
    <name evidence="1" type="ORF">QEZ52_09710</name>
</gene>
<name>A0ABZ2XZI8_9RHOB</name>
<accession>A0ABZ2XZI8</accession>
<dbReference type="Proteomes" id="UP001623232">
    <property type="component" value="Chromosome"/>
</dbReference>
<proteinExistence type="predicted"/>
<dbReference type="RefSeq" id="WP_406649875.1">
    <property type="nucleotide sequence ID" value="NZ_CP123584.1"/>
</dbReference>
<evidence type="ECO:0008006" key="3">
    <source>
        <dbReference type="Google" id="ProtNLM"/>
    </source>
</evidence>
<dbReference type="InterPro" id="IPR011009">
    <property type="entry name" value="Kinase-like_dom_sf"/>
</dbReference>
<dbReference type="EMBL" id="CP123584">
    <property type="protein sequence ID" value="WZK90802.1"/>
    <property type="molecule type" value="Genomic_DNA"/>
</dbReference>
<sequence length="282" mass="31371">MTEAELRRFLTQQGLADDRTVFRKLKGGYLNSVWRVDTADRRLVAKEFAEPMTGTLFPNLPDDEAKALHRLAGLDVAPDLVGYWADQSLLVYEYVEGNMWDGDMPSVAALVMRKEVADPTGFRSVPLDVRDIIAQGDALFARCTSQPTTTPPPWAKVPPPHKLSLIHTDVGGNLVGAGSNLRLIDWQCPAIGDICEDIYSFLSPGFQILGERAPLTDAQVGDFWSALSRPDLAERYALLRPAYAWRFAGYCAWRAEVLQDADICSRYRRAFGAELTYMGHCA</sequence>
<evidence type="ECO:0000313" key="1">
    <source>
        <dbReference type="EMBL" id="WZK90802.1"/>
    </source>
</evidence>